<keyword evidence="2" id="KW-1185">Reference proteome</keyword>
<dbReference type="Proteomes" id="UP001501666">
    <property type="component" value="Unassembled WGS sequence"/>
</dbReference>
<proteinExistence type="predicted"/>
<dbReference type="EMBL" id="BAAATE010000079">
    <property type="protein sequence ID" value="GAA2702354.1"/>
    <property type="molecule type" value="Genomic_DNA"/>
</dbReference>
<reference evidence="2" key="1">
    <citation type="journal article" date="2019" name="Int. J. Syst. Evol. Microbiol.">
        <title>The Global Catalogue of Microorganisms (GCM) 10K type strain sequencing project: providing services to taxonomists for standard genome sequencing and annotation.</title>
        <authorList>
            <consortium name="The Broad Institute Genomics Platform"/>
            <consortium name="The Broad Institute Genome Sequencing Center for Infectious Disease"/>
            <person name="Wu L."/>
            <person name="Ma J."/>
        </authorList>
    </citation>
    <scope>NUCLEOTIDE SEQUENCE [LARGE SCALE GENOMIC DNA]</scope>
    <source>
        <strain evidence="2">JCM 6835</strain>
    </source>
</reference>
<gene>
    <name evidence="1" type="ORF">GCM10010412_100400</name>
</gene>
<organism evidence="1 2">
    <name type="scientific">Nonomuraea recticatena</name>
    <dbReference type="NCBI Taxonomy" id="46178"/>
    <lineage>
        <taxon>Bacteria</taxon>
        <taxon>Bacillati</taxon>
        <taxon>Actinomycetota</taxon>
        <taxon>Actinomycetes</taxon>
        <taxon>Streptosporangiales</taxon>
        <taxon>Streptosporangiaceae</taxon>
        <taxon>Nonomuraea</taxon>
    </lineage>
</organism>
<sequence>MDAALAHALEVSRSPGTRAGEAVGASTLCEALDIRKPPKMPSLKVVMAFIRGCGGSEELTRWTTAWRRIRMTRTTTSNVTQLLPTADQRRAG</sequence>
<evidence type="ECO:0000313" key="2">
    <source>
        <dbReference type="Proteomes" id="UP001501666"/>
    </source>
</evidence>
<evidence type="ECO:0000313" key="1">
    <source>
        <dbReference type="EMBL" id="GAA2702354.1"/>
    </source>
</evidence>
<protein>
    <recommendedName>
        <fullName evidence="3">Transposase</fullName>
    </recommendedName>
</protein>
<name>A0ABP6FUW5_9ACTN</name>
<comment type="caution">
    <text evidence="1">The sequence shown here is derived from an EMBL/GenBank/DDBJ whole genome shotgun (WGS) entry which is preliminary data.</text>
</comment>
<accession>A0ABP6FUW5</accession>
<evidence type="ECO:0008006" key="3">
    <source>
        <dbReference type="Google" id="ProtNLM"/>
    </source>
</evidence>